<gene>
    <name evidence="2" type="ORF">BpHYR1_049603</name>
</gene>
<evidence type="ECO:0000313" key="2">
    <source>
        <dbReference type="EMBL" id="RNA04663.1"/>
    </source>
</evidence>
<proteinExistence type="predicted"/>
<keyword evidence="1" id="KW-1133">Transmembrane helix</keyword>
<dbReference type="AlphaFoldDB" id="A0A3M7Q063"/>
<sequence length="73" mass="8275">TKEELKEISQKFLPTVVTVSRLSLKSLKLRATRALSIMVRFTTSSFFLLTLTLIACLQIEGSERRLGVTFEAR</sequence>
<protein>
    <submittedName>
        <fullName evidence="2">Uncharacterized protein</fullName>
    </submittedName>
</protein>
<accession>A0A3M7Q063</accession>
<evidence type="ECO:0000313" key="3">
    <source>
        <dbReference type="Proteomes" id="UP000276133"/>
    </source>
</evidence>
<keyword evidence="1" id="KW-0472">Membrane</keyword>
<organism evidence="2 3">
    <name type="scientific">Brachionus plicatilis</name>
    <name type="common">Marine rotifer</name>
    <name type="synonym">Brachionus muelleri</name>
    <dbReference type="NCBI Taxonomy" id="10195"/>
    <lineage>
        <taxon>Eukaryota</taxon>
        <taxon>Metazoa</taxon>
        <taxon>Spiralia</taxon>
        <taxon>Gnathifera</taxon>
        <taxon>Rotifera</taxon>
        <taxon>Eurotatoria</taxon>
        <taxon>Monogononta</taxon>
        <taxon>Pseudotrocha</taxon>
        <taxon>Ploima</taxon>
        <taxon>Brachionidae</taxon>
        <taxon>Brachionus</taxon>
    </lineage>
</organism>
<dbReference type="EMBL" id="REGN01008007">
    <property type="protein sequence ID" value="RNA04663.1"/>
    <property type="molecule type" value="Genomic_DNA"/>
</dbReference>
<feature type="non-terminal residue" evidence="2">
    <location>
        <position position="1"/>
    </location>
</feature>
<dbReference type="Proteomes" id="UP000276133">
    <property type="component" value="Unassembled WGS sequence"/>
</dbReference>
<keyword evidence="1" id="KW-0812">Transmembrane</keyword>
<evidence type="ECO:0000256" key="1">
    <source>
        <dbReference type="SAM" id="Phobius"/>
    </source>
</evidence>
<feature type="transmembrane region" description="Helical" evidence="1">
    <location>
        <begin position="37"/>
        <end position="57"/>
    </location>
</feature>
<comment type="caution">
    <text evidence="2">The sequence shown here is derived from an EMBL/GenBank/DDBJ whole genome shotgun (WGS) entry which is preliminary data.</text>
</comment>
<reference evidence="2 3" key="1">
    <citation type="journal article" date="2018" name="Sci. Rep.">
        <title>Genomic signatures of local adaptation to the degree of environmental predictability in rotifers.</title>
        <authorList>
            <person name="Franch-Gras L."/>
            <person name="Hahn C."/>
            <person name="Garcia-Roger E.M."/>
            <person name="Carmona M.J."/>
            <person name="Serra M."/>
            <person name="Gomez A."/>
        </authorList>
    </citation>
    <scope>NUCLEOTIDE SEQUENCE [LARGE SCALE GENOMIC DNA]</scope>
    <source>
        <strain evidence="2">HYR1</strain>
    </source>
</reference>
<name>A0A3M7Q063_BRAPC</name>
<keyword evidence="3" id="KW-1185">Reference proteome</keyword>